<protein>
    <submittedName>
        <fullName evidence="7">AI-2E family transporter</fullName>
    </submittedName>
</protein>
<feature type="transmembrane region" description="Helical" evidence="6">
    <location>
        <begin position="59"/>
        <end position="76"/>
    </location>
</feature>
<evidence type="ECO:0000256" key="6">
    <source>
        <dbReference type="SAM" id="Phobius"/>
    </source>
</evidence>
<keyword evidence="5 6" id="KW-0472">Membrane</keyword>
<dbReference type="GO" id="GO:0016020">
    <property type="term" value="C:membrane"/>
    <property type="evidence" value="ECO:0007669"/>
    <property type="project" value="UniProtKB-SubCell"/>
</dbReference>
<evidence type="ECO:0000313" key="7">
    <source>
        <dbReference type="EMBL" id="HIW78189.1"/>
    </source>
</evidence>
<evidence type="ECO:0000256" key="5">
    <source>
        <dbReference type="ARBA" id="ARBA00023136"/>
    </source>
</evidence>
<dbReference type="EMBL" id="DXGI01000123">
    <property type="protein sequence ID" value="HIW78189.1"/>
    <property type="molecule type" value="Genomic_DNA"/>
</dbReference>
<evidence type="ECO:0000256" key="1">
    <source>
        <dbReference type="ARBA" id="ARBA00004141"/>
    </source>
</evidence>
<dbReference type="Proteomes" id="UP000824264">
    <property type="component" value="Unassembled WGS sequence"/>
</dbReference>
<reference evidence="7" key="2">
    <citation type="submission" date="2021-04" db="EMBL/GenBank/DDBJ databases">
        <authorList>
            <person name="Gilroy R."/>
        </authorList>
    </citation>
    <scope>NUCLEOTIDE SEQUENCE</scope>
    <source>
        <strain evidence="7">ChiSxjej5B17-1746</strain>
    </source>
</reference>
<name>A0A9D1QZM5_9BACT</name>
<gene>
    <name evidence="7" type="ORF">H9874_03485</name>
</gene>
<accession>A0A9D1QZM5</accession>
<proteinExistence type="inferred from homology"/>
<sequence length="88" mass="9121">WLWLTGSTVASISIAVWCSLVVAGVDNLLRPFFLKAGIDASVVTLILSILLGLAAFGPVGVFAGPVLVAVAIQAGNESSLRSREKQTP</sequence>
<dbReference type="InterPro" id="IPR002549">
    <property type="entry name" value="AI-2E-like"/>
</dbReference>
<keyword evidence="4 6" id="KW-1133">Transmembrane helix</keyword>
<comment type="similarity">
    <text evidence="2">Belongs to the autoinducer-2 exporter (AI-2E) (TC 2.A.86) family.</text>
</comment>
<dbReference type="AlphaFoldDB" id="A0A9D1QZM5"/>
<evidence type="ECO:0000256" key="4">
    <source>
        <dbReference type="ARBA" id="ARBA00022989"/>
    </source>
</evidence>
<comment type="subcellular location">
    <subcellularLocation>
        <location evidence="1">Membrane</location>
        <topology evidence="1">Multi-pass membrane protein</topology>
    </subcellularLocation>
</comment>
<evidence type="ECO:0000313" key="8">
    <source>
        <dbReference type="Proteomes" id="UP000824264"/>
    </source>
</evidence>
<evidence type="ECO:0000256" key="2">
    <source>
        <dbReference type="ARBA" id="ARBA00009773"/>
    </source>
</evidence>
<dbReference type="Pfam" id="PF01594">
    <property type="entry name" value="AI-2E_transport"/>
    <property type="match status" value="1"/>
</dbReference>
<feature type="non-terminal residue" evidence="7">
    <location>
        <position position="1"/>
    </location>
</feature>
<evidence type="ECO:0000256" key="3">
    <source>
        <dbReference type="ARBA" id="ARBA00022692"/>
    </source>
</evidence>
<keyword evidence="3 6" id="KW-0812">Transmembrane</keyword>
<organism evidence="7 8">
    <name type="scientific">Candidatus Bilophila faecipullorum</name>
    <dbReference type="NCBI Taxonomy" id="2838482"/>
    <lineage>
        <taxon>Bacteria</taxon>
        <taxon>Pseudomonadati</taxon>
        <taxon>Thermodesulfobacteriota</taxon>
        <taxon>Desulfovibrionia</taxon>
        <taxon>Desulfovibrionales</taxon>
        <taxon>Desulfovibrionaceae</taxon>
        <taxon>Bilophila</taxon>
    </lineage>
</organism>
<feature type="transmembrane region" description="Helical" evidence="6">
    <location>
        <begin position="6"/>
        <end position="25"/>
    </location>
</feature>
<comment type="caution">
    <text evidence="7">The sequence shown here is derived from an EMBL/GenBank/DDBJ whole genome shotgun (WGS) entry which is preliminary data.</text>
</comment>
<reference evidence="7" key="1">
    <citation type="journal article" date="2021" name="PeerJ">
        <title>Extensive microbial diversity within the chicken gut microbiome revealed by metagenomics and culture.</title>
        <authorList>
            <person name="Gilroy R."/>
            <person name="Ravi A."/>
            <person name="Getino M."/>
            <person name="Pursley I."/>
            <person name="Horton D.L."/>
            <person name="Alikhan N.F."/>
            <person name="Baker D."/>
            <person name="Gharbi K."/>
            <person name="Hall N."/>
            <person name="Watson M."/>
            <person name="Adriaenssens E.M."/>
            <person name="Foster-Nyarko E."/>
            <person name="Jarju S."/>
            <person name="Secka A."/>
            <person name="Antonio M."/>
            <person name="Oren A."/>
            <person name="Chaudhuri R.R."/>
            <person name="La Ragione R."/>
            <person name="Hildebrand F."/>
            <person name="Pallen M.J."/>
        </authorList>
    </citation>
    <scope>NUCLEOTIDE SEQUENCE</scope>
    <source>
        <strain evidence="7">ChiSxjej5B17-1746</strain>
    </source>
</reference>